<feature type="domain" description="FAD-binding PCMH-type" evidence="6">
    <location>
        <begin position="114"/>
        <end position="302"/>
    </location>
</feature>
<reference evidence="7" key="1">
    <citation type="submission" date="2022-07" db="EMBL/GenBank/DDBJ databases">
        <title>Fungi with potential for degradation of polypropylene.</title>
        <authorList>
            <person name="Gostincar C."/>
        </authorList>
    </citation>
    <scope>NUCLEOTIDE SEQUENCE</scope>
    <source>
        <strain evidence="7">EXF-13308</strain>
    </source>
</reference>
<feature type="compositionally biased region" description="Polar residues" evidence="5">
    <location>
        <begin position="1"/>
        <end position="14"/>
    </location>
</feature>
<accession>A0AA38VIY8</accession>
<dbReference type="Proteomes" id="UP001174694">
    <property type="component" value="Unassembled WGS sequence"/>
</dbReference>
<dbReference type="GO" id="GO:1903457">
    <property type="term" value="P:lactate catabolic process"/>
    <property type="evidence" value="ECO:0007669"/>
    <property type="project" value="TreeGrafter"/>
</dbReference>
<keyword evidence="8" id="KW-1185">Reference proteome</keyword>
<dbReference type="InterPro" id="IPR016169">
    <property type="entry name" value="FAD-bd_PCMH_sub2"/>
</dbReference>
<evidence type="ECO:0000259" key="6">
    <source>
        <dbReference type="PROSITE" id="PS51387"/>
    </source>
</evidence>
<sequence>MATGTSRPESSVNSDLVDPPTLHQRYSGIPERLLAKARRAKELIYLNQTQKPNSRVRLPAIPDGISLPVFEAAVAELRGQLGNDNVVVNDKPLVDGWYMEHPNTHDAFNLLDSEETVSSAIVYPGSTAEVQTIVLWANKHAIPIFPISMGRNLGYGGAAPRVRGSVVIDLGRRMNKILEINPDDYTCLVEPGVSFYALYEAIRELGYDHMWIDVPDLGGGSVMGNTLDRGVGYTPYGDHWAMHSGLEVVLPTGEVVRTGMGAMPGSTTWQTFPYGFGPLHDGLFSQSNLGIVTKMGMTLMPNPGGSESYMYTFPRTEDLAQLCEIIRPLRISNVLENVAQLKHCIQEVAALGRPRSDIYRGEGAVPMDIIRRELRSLPCGECTWIYYGTAYGPEHIRKYKLEIIDREFKKVPGARRVDPATIPADHYFWARHRVASGIPDLHELAWLNWLPNGGHVFFSPVAPIRAGDAVKLLKIAEQRHQEAGIDIFPAFCVGLREMHLILNIVYDRGSPKSRNAAIQCMRAMIDDAAREGYGEYRTHLLFQDRVMNTYSWNNNALSKLNSKLKDALDPAGILAPGRCGVWPAKYRDRQWETDVEGRSNAEENGISRPIITRL</sequence>
<feature type="region of interest" description="Disordered" evidence="5">
    <location>
        <begin position="1"/>
        <end position="23"/>
    </location>
</feature>
<name>A0AA38VIY8_9PEZI</name>
<comment type="caution">
    <text evidence="7">The sequence shown here is derived from an EMBL/GenBank/DDBJ whole genome shotgun (WGS) entry which is preliminary data.</text>
</comment>
<organism evidence="7 8">
    <name type="scientific">Pleurostoma richardsiae</name>
    <dbReference type="NCBI Taxonomy" id="41990"/>
    <lineage>
        <taxon>Eukaryota</taxon>
        <taxon>Fungi</taxon>
        <taxon>Dikarya</taxon>
        <taxon>Ascomycota</taxon>
        <taxon>Pezizomycotina</taxon>
        <taxon>Sordariomycetes</taxon>
        <taxon>Sordariomycetidae</taxon>
        <taxon>Calosphaeriales</taxon>
        <taxon>Pleurostomataceae</taxon>
        <taxon>Pleurostoma</taxon>
    </lineage>
</organism>
<dbReference type="InterPro" id="IPR004113">
    <property type="entry name" value="FAD-bd_oxidored_4_C"/>
</dbReference>
<dbReference type="PANTHER" id="PTHR11748:SF114">
    <property type="entry name" value="ARYL-ALCOHOL OXIDASE VANILLYL-ALCOHOL OXIDASE (AFU_ORTHOLOGUE AFUA_3G09500)-RELATED"/>
    <property type="match status" value="1"/>
</dbReference>
<comment type="cofactor">
    <cofactor evidence="1">
        <name>FAD</name>
        <dbReference type="ChEBI" id="CHEBI:57692"/>
    </cofactor>
</comment>
<dbReference type="PROSITE" id="PS51387">
    <property type="entry name" value="FAD_PCMH"/>
    <property type="match status" value="1"/>
</dbReference>
<dbReference type="InterPro" id="IPR006094">
    <property type="entry name" value="Oxid_FAD_bind_N"/>
</dbReference>
<dbReference type="InterPro" id="IPR016171">
    <property type="entry name" value="Vanillyl_alc_oxidase_C-sub2"/>
</dbReference>
<evidence type="ECO:0000256" key="5">
    <source>
        <dbReference type="SAM" id="MobiDB-lite"/>
    </source>
</evidence>
<protein>
    <submittedName>
        <fullName evidence="7">Vanillyl alcohol oxidase</fullName>
    </submittedName>
</protein>
<evidence type="ECO:0000256" key="1">
    <source>
        <dbReference type="ARBA" id="ARBA00001974"/>
    </source>
</evidence>
<dbReference type="Pfam" id="PF02913">
    <property type="entry name" value="FAD-oxidase_C"/>
    <property type="match status" value="1"/>
</dbReference>
<dbReference type="InterPro" id="IPR016167">
    <property type="entry name" value="FAD-bd_PCMH_sub1"/>
</dbReference>
<evidence type="ECO:0000313" key="7">
    <source>
        <dbReference type="EMBL" id="KAJ9134336.1"/>
    </source>
</evidence>
<keyword evidence="4" id="KW-0560">Oxidoreductase</keyword>
<dbReference type="InterPro" id="IPR036318">
    <property type="entry name" value="FAD-bd_PCMH-like_sf"/>
</dbReference>
<proteinExistence type="predicted"/>
<evidence type="ECO:0000313" key="8">
    <source>
        <dbReference type="Proteomes" id="UP001174694"/>
    </source>
</evidence>
<dbReference type="InterPro" id="IPR016166">
    <property type="entry name" value="FAD-bd_PCMH"/>
</dbReference>
<dbReference type="Gene3D" id="1.10.45.10">
    <property type="entry name" value="Vanillyl-alcohol Oxidase, Chain A, domain 4"/>
    <property type="match status" value="1"/>
</dbReference>
<dbReference type="SUPFAM" id="SSF55103">
    <property type="entry name" value="FAD-linked oxidases, C-terminal domain"/>
    <property type="match status" value="1"/>
</dbReference>
<evidence type="ECO:0000256" key="2">
    <source>
        <dbReference type="ARBA" id="ARBA00022630"/>
    </source>
</evidence>
<keyword evidence="3" id="KW-0274">FAD</keyword>
<keyword evidence="2" id="KW-0285">Flavoprotein</keyword>
<dbReference type="GO" id="GO:0071949">
    <property type="term" value="F:FAD binding"/>
    <property type="evidence" value="ECO:0007669"/>
    <property type="project" value="InterPro"/>
</dbReference>
<dbReference type="Pfam" id="PF01565">
    <property type="entry name" value="FAD_binding_4"/>
    <property type="match status" value="1"/>
</dbReference>
<dbReference type="EMBL" id="JANBVO010000044">
    <property type="protein sequence ID" value="KAJ9134336.1"/>
    <property type="molecule type" value="Genomic_DNA"/>
</dbReference>
<evidence type="ECO:0000256" key="4">
    <source>
        <dbReference type="ARBA" id="ARBA00023002"/>
    </source>
</evidence>
<evidence type="ECO:0000256" key="3">
    <source>
        <dbReference type="ARBA" id="ARBA00022827"/>
    </source>
</evidence>
<dbReference type="SUPFAM" id="SSF56176">
    <property type="entry name" value="FAD-binding/transporter-associated domain-like"/>
    <property type="match status" value="1"/>
</dbReference>
<dbReference type="GO" id="GO:0005739">
    <property type="term" value="C:mitochondrion"/>
    <property type="evidence" value="ECO:0007669"/>
    <property type="project" value="TreeGrafter"/>
</dbReference>
<dbReference type="AlphaFoldDB" id="A0AA38VIY8"/>
<gene>
    <name evidence="7" type="ORF">NKR23_g10264</name>
</gene>
<dbReference type="InterPro" id="IPR016164">
    <property type="entry name" value="FAD-linked_Oxase-like_C"/>
</dbReference>
<dbReference type="Gene3D" id="3.30.43.10">
    <property type="entry name" value="Uridine Diphospho-n-acetylenolpyruvylglucosamine Reductase, domain 2"/>
    <property type="match status" value="1"/>
</dbReference>
<dbReference type="PANTHER" id="PTHR11748">
    <property type="entry name" value="D-LACTATE DEHYDROGENASE"/>
    <property type="match status" value="1"/>
</dbReference>
<dbReference type="InterPro" id="IPR016170">
    <property type="entry name" value="Cytok_DH_C_sf"/>
</dbReference>
<dbReference type="GO" id="GO:0004458">
    <property type="term" value="F:D-lactate dehydrogenase (cytochrome) activity"/>
    <property type="evidence" value="ECO:0007669"/>
    <property type="project" value="TreeGrafter"/>
</dbReference>
<dbReference type="GO" id="GO:0008720">
    <property type="term" value="F:D-lactate dehydrogenase (NAD+) activity"/>
    <property type="evidence" value="ECO:0007669"/>
    <property type="project" value="TreeGrafter"/>
</dbReference>
<dbReference type="Gene3D" id="3.30.465.10">
    <property type="match status" value="1"/>
</dbReference>
<dbReference type="Gene3D" id="3.40.462.10">
    <property type="entry name" value="FAD-linked oxidases, C-terminal domain"/>
    <property type="match status" value="1"/>
</dbReference>